<dbReference type="OrthoDB" id="757982at2759"/>
<evidence type="ECO:0000259" key="7">
    <source>
        <dbReference type="PROSITE" id="PS50863"/>
    </source>
</evidence>
<dbReference type="GO" id="GO:0003700">
    <property type="term" value="F:DNA-binding transcription factor activity"/>
    <property type="evidence" value="ECO:0007669"/>
    <property type="project" value="InterPro"/>
</dbReference>
<keyword evidence="3" id="KW-0238">DNA-binding</keyword>
<dbReference type="SUPFAM" id="SSF101936">
    <property type="entry name" value="DNA-binding pseudobarrel domain"/>
    <property type="match status" value="1"/>
</dbReference>
<dbReference type="PANTHER" id="PTHR31140">
    <property type="entry name" value="B3 DOMAIN-CONTAINING TRANSCRIPTION FACTOR ABI3"/>
    <property type="match status" value="1"/>
</dbReference>
<dbReference type="CDD" id="cd10017">
    <property type="entry name" value="B3_DNA"/>
    <property type="match status" value="1"/>
</dbReference>
<accession>A0A0K9PT29</accession>
<dbReference type="InterPro" id="IPR044800">
    <property type="entry name" value="LEC2-like"/>
</dbReference>
<protein>
    <recommendedName>
        <fullName evidence="7">TF-B3 domain-containing protein</fullName>
    </recommendedName>
</protein>
<organism evidence="8 9">
    <name type="scientific">Zostera marina</name>
    <name type="common">Eelgrass</name>
    <dbReference type="NCBI Taxonomy" id="29655"/>
    <lineage>
        <taxon>Eukaryota</taxon>
        <taxon>Viridiplantae</taxon>
        <taxon>Streptophyta</taxon>
        <taxon>Embryophyta</taxon>
        <taxon>Tracheophyta</taxon>
        <taxon>Spermatophyta</taxon>
        <taxon>Magnoliopsida</taxon>
        <taxon>Liliopsida</taxon>
        <taxon>Zosteraceae</taxon>
        <taxon>Zostera</taxon>
    </lineage>
</organism>
<evidence type="ECO:0000256" key="2">
    <source>
        <dbReference type="ARBA" id="ARBA00023015"/>
    </source>
</evidence>
<feature type="domain" description="TF-B3" evidence="7">
    <location>
        <begin position="180"/>
        <end position="281"/>
    </location>
</feature>
<keyword evidence="5" id="KW-0539">Nucleus</keyword>
<evidence type="ECO:0000256" key="6">
    <source>
        <dbReference type="SAM" id="Coils"/>
    </source>
</evidence>
<dbReference type="GO" id="GO:0005634">
    <property type="term" value="C:nucleus"/>
    <property type="evidence" value="ECO:0007669"/>
    <property type="project" value="UniProtKB-SubCell"/>
</dbReference>
<feature type="coiled-coil region" evidence="6">
    <location>
        <begin position="93"/>
        <end position="135"/>
    </location>
</feature>
<proteinExistence type="predicted"/>
<sequence>MDKSTTSNNPPDPLDCNTFLPPPVPQPFANIDGFGADHTIYQHQRQYQVEQPNVYLYPNISMENVAGVDPQYYYNNSNISNNGVMWPLNNRILDESRTRMQQQEQQRQEHQLEQLQRQIEKLQKLQKEQDQLHSSGTSYHALFPMTQPNSSIGITLQFSPYTQDFSLFPSLVHLGYKFLFQKELKNSDVSNLGRIILPKRESEGNLPYLMVKDGIYLNIKELFNTTVWRMKYRFWPNNKSRMYVLENTGEFVKVNELKSGDFISFYQDINSQLYICCRNVDKLLQETRSVPTANAGNRSSS</sequence>
<gene>
    <name evidence="8" type="ORF">ZOSMA_181G00350</name>
</gene>
<dbReference type="SMART" id="SM01019">
    <property type="entry name" value="B3"/>
    <property type="match status" value="1"/>
</dbReference>
<dbReference type="GO" id="GO:0003677">
    <property type="term" value="F:DNA binding"/>
    <property type="evidence" value="ECO:0007669"/>
    <property type="project" value="UniProtKB-KW"/>
</dbReference>
<evidence type="ECO:0000313" key="8">
    <source>
        <dbReference type="EMBL" id="KMZ71400.1"/>
    </source>
</evidence>
<keyword evidence="6" id="KW-0175">Coiled coil</keyword>
<reference evidence="9" key="1">
    <citation type="journal article" date="2016" name="Nature">
        <title>The genome of the seagrass Zostera marina reveals angiosperm adaptation to the sea.</title>
        <authorList>
            <person name="Olsen J.L."/>
            <person name="Rouze P."/>
            <person name="Verhelst B."/>
            <person name="Lin Y.-C."/>
            <person name="Bayer T."/>
            <person name="Collen J."/>
            <person name="Dattolo E."/>
            <person name="De Paoli E."/>
            <person name="Dittami S."/>
            <person name="Maumus F."/>
            <person name="Michel G."/>
            <person name="Kersting A."/>
            <person name="Lauritano C."/>
            <person name="Lohaus R."/>
            <person name="Toepel M."/>
            <person name="Tonon T."/>
            <person name="Vanneste K."/>
            <person name="Amirebrahimi M."/>
            <person name="Brakel J."/>
            <person name="Bostroem C."/>
            <person name="Chovatia M."/>
            <person name="Grimwood J."/>
            <person name="Jenkins J.W."/>
            <person name="Jueterbock A."/>
            <person name="Mraz A."/>
            <person name="Stam W.T."/>
            <person name="Tice H."/>
            <person name="Bornberg-Bauer E."/>
            <person name="Green P.J."/>
            <person name="Pearson G.A."/>
            <person name="Procaccini G."/>
            <person name="Duarte C.M."/>
            <person name="Schmutz J."/>
            <person name="Reusch T.B.H."/>
            <person name="Van de Peer Y."/>
        </authorList>
    </citation>
    <scope>NUCLEOTIDE SEQUENCE [LARGE SCALE GENOMIC DNA]</scope>
    <source>
        <strain evidence="9">cv. Finnish</strain>
    </source>
</reference>
<keyword evidence="2" id="KW-0805">Transcription regulation</keyword>
<dbReference type="STRING" id="29655.A0A0K9PT29"/>
<dbReference type="AlphaFoldDB" id="A0A0K9PT29"/>
<comment type="caution">
    <text evidence="8">The sequence shown here is derived from an EMBL/GenBank/DDBJ whole genome shotgun (WGS) entry which is preliminary data.</text>
</comment>
<dbReference type="InterPro" id="IPR015300">
    <property type="entry name" value="DNA-bd_pseudobarrel_sf"/>
</dbReference>
<dbReference type="Gene3D" id="2.40.330.10">
    <property type="entry name" value="DNA-binding pseudobarrel domain"/>
    <property type="match status" value="1"/>
</dbReference>
<evidence type="ECO:0000256" key="5">
    <source>
        <dbReference type="ARBA" id="ARBA00023242"/>
    </source>
</evidence>
<keyword evidence="4" id="KW-0804">Transcription</keyword>
<evidence type="ECO:0000313" key="9">
    <source>
        <dbReference type="Proteomes" id="UP000036987"/>
    </source>
</evidence>
<name>A0A0K9PT29_ZOSMR</name>
<dbReference type="PANTHER" id="PTHR31140:SF74">
    <property type="entry name" value="B3 DOMAIN-CONTAINING TRANSCRIPTION FACTOR LEC2"/>
    <property type="match status" value="1"/>
</dbReference>
<dbReference type="Proteomes" id="UP000036987">
    <property type="component" value="Unassembled WGS sequence"/>
</dbReference>
<keyword evidence="9" id="KW-1185">Reference proteome</keyword>
<dbReference type="Pfam" id="PF02362">
    <property type="entry name" value="B3"/>
    <property type="match status" value="1"/>
</dbReference>
<dbReference type="InterPro" id="IPR003340">
    <property type="entry name" value="B3_DNA-bd"/>
</dbReference>
<evidence type="ECO:0000256" key="4">
    <source>
        <dbReference type="ARBA" id="ARBA00023163"/>
    </source>
</evidence>
<dbReference type="EMBL" id="LFYR01000676">
    <property type="protein sequence ID" value="KMZ71400.1"/>
    <property type="molecule type" value="Genomic_DNA"/>
</dbReference>
<evidence type="ECO:0000256" key="1">
    <source>
        <dbReference type="ARBA" id="ARBA00004123"/>
    </source>
</evidence>
<evidence type="ECO:0000256" key="3">
    <source>
        <dbReference type="ARBA" id="ARBA00023125"/>
    </source>
</evidence>
<dbReference type="PROSITE" id="PS50863">
    <property type="entry name" value="B3"/>
    <property type="match status" value="1"/>
</dbReference>
<comment type="subcellular location">
    <subcellularLocation>
        <location evidence="1">Nucleus</location>
    </subcellularLocation>
</comment>